<protein>
    <submittedName>
        <fullName evidence="1">Uncharacterized protein</fullName>
    </submittedName>
</protein>
<name>A0A9D4DXE6_DREPO</name>
<reference evidence="1" key="2">
    <citation type="submission" date="2020-11" db="EMBL/GenBank/DDBJ databases">
        <authorList>
            <person name="McCartney M.A."/>
            <person name="Auch B."/>
            <person name="Kono T."/>
            <person name="Mallez S."/>
            <person name="Becker A."/>
            <person name="Gohl D.M."/>
            <person name="Silverstein K.A.T."/>
            <person name="Koren S."/>
            <person name="Bechman K.B."/>
            <person name="Herman A."/>
            <person name="Abrahante J.E."/>
            <person name="Garbe J."/>
        </authorList>
    </citation>
    <scope>NUCLEOTIDE SEQUENCE</scope>
    <source>
        <strain evidence="1">Duluth1</strain>
        <tissue evidence="1">Whole animal</tissue>
    </source>
</reference>
<organism evidence="1 2">
    <name type="scientific">Dreissena polymorpha</name>
    <name type="common">Zebra mussel</name>
    <name type="synonym">Mytilus polymorpha</name>
    <dbReference type="NCBI Taxonomy" id="45954"/>
    <lineage>
        <taxon>Eukaryota</taxon>
        <taxon>Metazoa</taxon>
        <taxon>Spiralia</taxon>
        <taxon>Lophotrochozoa</taxon>
        <taxon>Mollusca</taxon>
        <taxon>Bivalvia</taxon>
        <taxon>Autobranchia</taxon>
        <taxon>Heteroconchia</taxon>
        <taxon>Euheterodonta</taxon>
        <taxon>Imparidentia</taxon>
        <taxon>Neoheterodontei</taxon>
        <taxon>Myida</taxon>
        <taxon>Dreissenoidea</taxon>
        <taxon>Dreissenidae</taxon>
        <taxon>Dreissena</taxon>
    </lineage>
</organism>
<reference evidence="1" key="1">
    <citation type="journal article" date="2019" name="bioRxiv">
        <title>The Genome of the Zebra Mussel, Dreissena polymorpha: A Resource for Invasive Species Research.</title>
        <authorList>
            <person name="McCartney M.A."/>
            <person name="Auch B."/>
            <person name="Kono T."/>
            <person name="Mallez S."/>
            <person name="Zhang Y."/>
            <person name="Obille A."/>
            <person name="Becker A."/>
            <person name="Abrahante J.E."/>
            <person name="Garbe J."/>
            <person name="Badalamenti J.P."/>
            <person name="Herman A."/>
            <person name="Mangelson H."/>
            <person name="Liachko I."/>
            <person name="Sullivan S."/>
            <person name="Sone E.D."/>
            <person name="Koren S."/>
            <person name="Silverstein K.A.T."/>
            <person name="Beckman K.B."/>
            <person name="Gohl D.M."/>
        </authorList>
    </citation>
    <scope>NUCLEOTIDE SEQUENCE</scope>
    <source>
        <strain evidence="1">Duluth1</strain>
        <tissue evidence="1">Whole animal</tissue>
    </source>
</reference>
<sequence>MPVIGGANRPRDAKLNMAFVPSIRSYASGKLGAVFQPKSGSEKLNLQWSSRSGCGESVASHIAHLPFGRVIWSAHICLIEV</sequence>
<accession>A0A9D4DXE6</accession>
<dbReference type="AlphaFoldDB" id="A0A9D4DXE6"/>
<proteinExistence type="predicted"/>
<dbReference type="EMBL" id="JAIWYP010000009">
    <property type="protein sequence ID" value="KAH3768580.1"/>
    <property type="molecule type" value="Genomic_DNA"/>
</dbReference>
<evidence type="ECO:0000313" key="2">
    <source>
        <dbReference type="Proteomes" id="UP000828390"/>
    </source>
</evidence>
<keyword evidence="2" id="KW-1185">Reference proteome</keyword>
<comment type="caution">
    <text evidence="1">The sequence shown here is derived from an EMBL/GenBank/DDBJ whole genome shotgun (WGS) entry which is preliminary data.</text>
</comment>
<dbReference type="Proteomes" id="UP000828390">
    <property type="component" value="Unassembled WGS sequence"/>
</dbReference>
<gene>
    <name evidence="1" type="ORF">DPMN_169796</name>
</gene>
<evidence type="ECO:0000313" key="1">
    <source>
        <dbReference type="EMBL" id="KAH3768580.1"/>
    </source>
</evidence>